<keyword evidence="2" id="KW-1185">Reference proteome</keyword>
<gene>
    <name evidence="1" type="ORF">G6047_12340</name>
</gene>
<dbReference type="AlphaFoldDB" id="A0A972FMK9"/>
<dbReference type="EMBL" id="JAAMPU010000107">
    <property type="protein sequence ID" value="NMH28824.1"/>
    <property type="molecule type" value="Genomic_DNA"/>
</dbReference>
<dbReference type="Proteomes" id="UP000712080">
    <property type="component" value="Unassembled WGS sequence"/>
</dbReference>
<comment type="caution">
    <text evidence="1">The sequence shown here is derived from an EMBL/GenBank/DDBJ whole genome shotgun (WGS) entry which is preliminary data.</text>
</comment>
<protein>
    <submittedName>
        <fullName evidence="1">Uncharacterized protein</fullName>
    </submittedName>
</protein>
<sequence>MQLRLAVITCFFVSIVSGQQSDCGWFGTMPVEKRRTSEPFKSAERILLISYFSAGRDGSETIIDGNWEEIQATDSVSIVRKMNLKILKEFDLSHLSDVNNLKYAALEITELNQAWKDSLSRWYFNYHPRKWKDDGTVEVIGCYFPRNAILFLDGKDRIVSYIEICFDCMGAAASQDIGWPDLIRFPMPCRISKLDVLKDIFRKNGIVYGIDGHNWNDFKIKD</sequence>
<accession>A0A972FMK9</accession>
<reference evidence="1" key="1">
    <citation type="submission" date="2020-02" db="EMBL/GenBank/DDBJ databases">
        <title>Flavobacterium sp. genome.</title>
        <authorList>
            <person name="Jung H.S."/>
            <person name="Baek J.H."/>
            <person name="Jeon C.O."/>
        </authorList>
    </citation>
    <scope>NUCLEOTIDE SEQUENCE</scope>
    <source>
        <strain evidence="1">SE-s28</strain>
    </source>
</reference>
<proteinExistence type="predicted"/>
<evidence type="ECO:0000313" key="2">
    <source>
        <dbReference type="Proteomes" id="UP000712080"/>
    </source>
</evidence>
<dbReference type="RefSeq" id="WP_169527935.1">
    <property type="nucleotide sequence ID" value="NZ_JAAMPU010000107.1"/>
</dbReference>
<evidence type="ECO:0000313" key="1">
    <source>
        <dbReference type="EMBL" id="NMH28824.1"/>
    </source>
</evidence>
<organism evidence="1 2">
    <name type="scientific">Flavobacterium silvaticum</name>
    <dbReference type="NCBI Taxonomy" id="1852020"/>
    <lineage>
        <taxon>Bacteria</taxon>
        <taxon>Pseudomonadati</taxon>
        <taxon>Bacteroidota</taxon>
        <taxon>Flavobacteriia</taxon>
        <taxon>Flavobacteriales</taxon>
        <taxon>Flavobacteriaceae</taxon>
        <taxon>Flavobacterium</taxon>
    </lineage>
</organism>
<name>A0A972FMK9_9FLAO</name>